<organism evidence="5 6">
    <name type="scientific">Flavobacterium akiainvivens</name>
    <dbReference type="NCBI Taxonomy" id="1202724"/>
    <lineage>
        <taxon>Bacteria</taxon>
        <taxon>Pseudomonadati</taxon>
        <taxon>Bacteroidota</taxon>
        <taxon>Flavobacteriia</taxon>
        <taxon>Flavobacteriales</taxon>
        <taxon>Flavobacteriaceae</taxon>
        <taxon>Flavobacterium</taxon>
    </lineage>
</organism>
<dbReference type="Gene3D" id="3.55.50.30">
    <property type="match status" value="1"/>
</dbReference>
<dbReference type="STRING" id="1202724.AM493_06345"/>
<dbReference type="GO" id="GO:0016989">
    <property type="term" value="F:sigma factor antagonist activity"/>
    <property type="evidence" value="ECO:0007669"/>
    <property type="project" value="TreeGrafter"/>
</dbReference>
<keyword evidence="2" id="KW-0812">Transmembrane</keyword>
<dbReference type="Proteomes" id="UP000037755">
    <property type="component" value="Unassembled WGS sequence"/>
</dbReference>
<evidence type="ECO:0000259" key="3">
    <source>
        <dbReference type="Pfam" id="PF04773"/>
    </source>
</evidence>
<reference evidence="5 6" key="1">
    <citation type="submission" date="2015-08" db="EMBL/GenBank/DDBJ databases">
        <title>Whole genome sequence of Flavobacterium akiainvivens IK-1T, from decaying Wikstroemia oahuensis, an endemic Hawaiian shrub.</title>
        <authorList>
            <person name="Wan X."/>
            <person name="Hou S."/>
            <person name="Saito J."/>
            <person name="Donachie S."/>
        </authorList>
    </citation>
    <scope>NUCLEOTIDE SEQUENCE [LARGE SCALE GENOMIC DNA]</scope>
    <source>
        <strain evidence="5 6">IK-1</strain>
    </source>
</reference>
<feature type="domain" description="FecR protein" evidence="3">
    <location>
        <begin position="90"/>
        <end position="174"/>
    </location>
</feature>
<comment type="caution">
    <text evidence="5">The sequence shown here is derived from an EMBL/GenBank/DDBJ whole genome shotgun (WGS) entry which is preliminary data.</text>
</comment>
<dbReference type="Pfam" id="PF16344">
    <property type="entry name" value="FecR_C"/>
    <property type="match status" value="1"/>
</dbReference>
<keyword evidence="2" id="KW-1133">Transmembrane helix</keyword>
<accession>A0A0M8MH58</accession>
<feature type="domain" description="Protein FecR C-terminal" evidence="4">
    <location>
        <begin position="210"/>
        <end position="272"/>
    </location>
</feature>
<dbReference type="OrthoDB" id="934696at2"/>
<feature type="compositionally biased region" description="Basic and acidic residues" evidence="1">
    <location>
        <begin position="1"/>
        <end position="11"/>
    </location>
</feature>
<protein>
    <submittedName>
        <fullName evidence="5">Uncharacterized protein</fullName>
    </submittedName>
</protein>
<dbReference type="PANTHER" id="PTHR30273:SF2">
    <property type="entry name" value="PROTEIN FECR"/>
    <property type="match status" value="1"/>
</dbReference>
<evidence type="ECO:0000259" key="4">
    <source>
        <dbReference type="Pfam" id="PF16344"/>
    </source>
</evidence>
<dbReference type="RefSeq" id="WP_054406905.1">
    <property type="nucleotide sequence ID" value="NZ_FOYA01000003.1"/>
</dbReference>
<keyword evidence="6" id="KW-1185">Reference proteome</keyword>
<name>A0A0M8MH58_9FLAO</name>
<dbReference type="PANTHER" id="PTHR30273">
    <property type="entry name" value="PERIPLASMIC SIGNAL SENSOR AND SIGMA FACTOR ACTIVATOR FECR-RELATED"/>
    <property type="match status" value="1"/>
</dbReference>
<evidence type="ECO:0000256" key="1">
    <source>
        <dbReference type="SAM" id="MobiDB-lite"/>
    </source>
</evidence>
<dbReference type="AlphaFoldDB" id="A0A0M8MH58"/>
<dbReference type="Pfam" id="PF04773">
    <property type="entry name" value="FecR"/>
    <property type="match status" value="1"/>
</dbReference>
<gene>
    <name evidence="5" type="ORF">AM493_06345</name>
</gene>
<proteinExistence type="predicted"/>
<dbReference type="InterPro" id="IPR032508">
    <property type="entry name" value="FecR_C"/>
</dbReference>
<dbReference type="InterPro" id="IPR012373">
    <property type="entry name" value="Ferrdict_sens_TM"/>
</dbReference>
<evidence type="ECO:0000256" key="2">
    <source>
        <dbReference type="SAM" id="Phobius"/>
    </source>
</evidence>
<dbReference type="PIRSF" id="PIRSF018266">
    <property type="entry name" value="FecR"/>
    <property type="match status" value="1"/>
</dbReference>
<sequence length="278" mass="31147">MDEKDIEKKMQEAWNAPVTEQPQGDKEALWQQFAAEAFPARKKRRLLLYPVAAVLAVALCITAYFSQNGTNGSNNTLAYSIIENPSSIIKTVILPDSSVVELEPGAEIRYSEKFGQNRKVALTGHAFFNVKKDKQHPFSVACGATTTTVLGTCFTINGTVNNTVQVNLYEGRVQMTVKGNNSSWILSPGEEFVYKNGKASVEAFSRFRDFNDTELNTIIAYIKDTYGYTTHIPAEYLQKKITLRLNKKENLENVVGIIAQMYDLKPTIDEKTKKITLQ</sequence>
<dbReference type="PATRIC" id="fig|1202724.3.peg.1316"/>
<dbReference type="EMBL" id="LIYD01000005">
    <property type="protein sequence ID" value="KOS05697.1"/>
    <property type="molecule type" value="Genomic_DNA"/>
</dbReference>
<evidence type="ECO:0000313" key="5">
    <source>
        <dbReference type="EMBL" id="KOS05697.1"/>
    </source>
</evidence>
<dbReference type="InterPro" id="IPR006860">
    <property type="entry name" value="FecR"/>
</dbReference>
<feature type="region of interest" description="Disordered" evidence="1">
    <location>
        <begin position="1"/>
        <end position="23"/>
    </location>
</feature>
<feature type="transmembrane region" description="Helical" evidence="2">
    <location>
        <begin position="46"/>
        <end position="65"/>
    </location>
</feature>
<keyword evidence="2" id="KW-0472">Membrane</keyword>
<evidence type="ECO:0000313" key="6">
    <source>
        <dbReference type="Proteomes" id="UP000037755"/>
    </source>
</evidence>
<dbReference type="Gene3D" id="2.60.120.1440">
    <property type="match status" value="1"/>
</dbReference>